<keyword evidence="6" id="KW-0489">Methyltransferase</keyword>
<dbReference type="InterPro" id="IPR036986">
    <property type="entry name" value="S4_RNA-bd_sf"/>
</dbReference>
<dbReference type="PANTHER" id="PTHR32319:SF0">
    <property type="entry name" value="BACTERIAL HEMOLYSIN-LIKE PROTEIN"/>
    <property type="match status" value="1"/>
</dbReference>
<evidence type="ECO:0000256" key="2">
    <source>
        <dbReference type="ARBA" id="ARBA00029460"/>
    </source>
</evidence>
<name>A0A542YSC1_9MICO</name>
<sequence length="271" mass="28317">MAEGTRLDRVLVDAGLARSRGQAQDLVRSGRVSVDGRTVQKSSSPVPDGADVRVDRPELDWVGRGAEKLRHALAEWGDLGLAVAGRRCLDVGASTGGFTQVLLRAGAAHVTALDVGHGQLAAEVATDPRVRDLPGTNIRRVGPTDLGPAFDLVVADLSFISLTTVLPAMAGVLGPTGDLVVLVKPQFEVGRQRLGKGGLVRRPADRATAIRGVVEAAAREGLGVRALARSAVVGTHGNVEYLLWLSADGPGMMKPPEITGRIEQLTGEETA</sequence>
<dbReference type="CDD" id="cd02440">
    <property type="entry name" value="AdoMet_MTases"/>
    <property type="match status" value="1"/>
</dbReference>
<comment type="similarity">
    <text evidence="2">Belongs to the TlyA family.</text>
</comment>
<evidence type="ECO:0000256" key="1">
    <source>
        <dbReference type="ARBA" id="ARBA00022884"/>
    </source>
</evidence>
<comment type="caution">
    <text evidence="6">The sequence shown here is derived from an EMBL/GenBank/DDBJ whole genome shotgun (WGS) entry which is preliminary data.</text>
</comment>
<keyword evidence="7" id="KW-1185">Reference proteome</keyword>
<dbReference type="SUPFAM" id="SSF53335">
    <property type="entry name" value="S-adenosyl-L-methionine-dependent methyltransferases"/>
    <property type="match status" value="1"/>
</dbReference>
<dbReference type="InterPro" id="IPR002942">
    <property type="entry name" value="S4_RNA-bd"/>
</dbReference>
<evidence type="ECO:0000256" key="3">
    <source>
        <dbReference type="PROSITE-ProRule" id="PRU00182"/>
    </source>
</evidence>
<dbReference type="PIRSF" id="PIRSF005578">
    <property type="entry name" value="TlyA"/>
    <property type="match status" value="1"/>
</dbReference>
<dbReference type="EMBL" id="VFOP01000001">
    <property type="protein sequence ID" value="TQL50996.1"/>
    <property type="molecule type" value="Genomic_DNA"/>
</dbReference>
<dbReference type="PROSITE" id="PS50889">
    <property type="entry name" value="S4"/>
    <property type="match status" value="1"/>
</dbReference>
<dbReference type="OrthoDB" id="9784736at2"/>
<dbReference type="PANTHER" id="PTHR32319">
    <property type="entry name" value="BACTERIAL HEMOLYSIN-LIKE PROTEIN"/>
    <property type="match status" value="1"/>
</dbReference>
<accession>A0A542YSC1</accession>
<reference evidence="6 7" key="1">
    <citation type="submission" date="2019-06" db="EMBL/GenBank/DDBJ databases">
        <title>Sequencing the genomes of 1000 actinobacteria strains.</title>
        <authorList>
            <person name="Klenk H.-P."/>
        </authorList>
    </citation>
    <scope>NUCLEOTIDE SEQUENCE [LARGE SCALE GENOMIC DNA]</scope>
    <source>
        <strain evidence="6 7">DSM 12335</strain>
    </source>
</reference>
<protein>
    <submittedName>
        <fullName evidence="6">23S rRNA (Cytidine1920-2'-O)/16S rRNA (Cytidine1409-2'-O)-methyltransferase</fullName>
    </submittedName>
</protein>
<evidence type="ECO:0000313" key="6">
    <source>
        <dbReference type="EMBL" id="TQL50996.1"/>
    </source>
</evidence>
<evidence type="ECO:0000259" key="5">
    <source>
        <dbReference type="SMART" id="SM00363"/>
    </source>
</evidence>
<evidence type="ECO:0000256" key="4">
    <source>
        <dbReference type="SAM" id="MobiDB-lite"/>
    </source>
</evidence>
<keyword evidence="6" id="KW-0808">Transferase</keyword>
<dbReference type="GO" id="GO:0008168">
    <property type="term" value="F:methyltransferase activity"/>
    <property type="evidence" value="ECO:0007669"/>
    <property type="project" value="UniProtKB-KW"/>
</dbReference>
<feature type="region of interest" description="Disordered" evidence="4">
    <location>
        <begin position="27"/>
        <end position="49"/>
    </location>
</feature>
<dbReference type="GO" id="GO:0003723">
    <property type="term" value="F:RNA binding"/>
    <property type="evidence" value="ECO:0007669"/>
    <property type="project" value="UniProtKB-KW"/>
</dbReference>
<dbReference type="InterPro" id="IPR002877">
    <property type="entry name" value="RNA_MeTrfase_FtsJ_dom"/>
</dbReference>
<proteinExistence type="inferred from homology"/>
<feature type="domain" description="RNA-binding S4" evidence="5">
    <location>
        <begin position="5"/>
        <end position="67"/>
    </location>
</feature>
<dbReference type="InterPro" id="IPR047048">
    <property type="entry name" value="TlyA"/>
</dbReference>
<dbReference type="SMART" id="SM00363">
    <property type="entry name" value="S4"/>
    <property type="match status" value="1"/>
</dbReference>
<dbReference type="AlphaFoldDB" id="A0A542YSC1"/>
<dbReference type="Pfam" id="PF01728">
    <property type="entry name" value="FtsJ"/>
    <property type="match status" value="1"/>
</dbReference>
<dbReference type="GO" id="GO:0032259">
    <property type="term" value="P:methylation"/>
    <property type="evidence" value="ECO:0007669"/>
    <property type="project" value="UniProtKB-KW"/>
</dbReference>
<dbReference type="Proteomes" id="UP000319516">
    <property type="component" value="Unassembled WGS sequence"/>
</dbReference>
<dbReference type="Gene3D" id="3.40.50.150">
    <property type="entry name" value="Vaccinia Virus protein VP39"/>
    <property type="match status" value="1"/>
</dbReference>
<keyword evidence="1 3" id="KW-0694">RNA-binding</keyword>
<dbReference type="InterPro" id="IPR004538">
    <property type="entry name" value="Hemolysin_A/TlyA"/>
</dbReference>
<gene>
    <name evidence="6" type="ORF">FB467_2129</name>
</gene>
<organism evidence="6 7">
    <name type="scientific">Ornithinicoccus hortensis</name>
    <dbReference type="NCBI Taxonomy" id="82346"/>
    <lineage>
        <taxon>Bacteria</taxon>
        <taxon>Bacillati</taxon>
        <taxon>Actinomycetota</taxon>
        <taxon>Actinomycetes</taxon>
        <taxon>Micrococcales</taxon>
        <taxon>Intrasporangiaceae</taxon>
        <taxon>Ornithinicoccus</taxon>
    </lineage>
</organism>
<dbReference type="RefSeq" id="WP_141785051.1">
    <property type="nucleotide sequence ID" value="NZ_BAAAIK010000007.1"/>
</dbReference>
<dbReference type="Gene3D" id="3.10.290.10">
    <property type="entry name" value="RNA-binding S4 domain"/>
    <property type="match status" value="1"/>
</dbReference>
<dbReference type="CDD" id="cd00165">
    <property type="entry name" value="S4"/>
    <property type="match status" value="1"/>
</dbReference>
<dbReference type="InterPro" id="IPR029063">
    <property type="entry name" value="SAM-dependent_MTases_sf"/>
</dbReference>
<evidence type="ECO:0000313" key="7">
    <source>
        <dbReference type="Proteomes" id="UP000319516"/>
    </source>
</evidence>
<dbReference type="Pfam" id="PF01479">
    <property type="entry name" value="S4"/>
    <property type="match status" value="1"/>
</dbReference>
<dbReference type="SUPFAM" id="SSF55174">
    <property type="entry name" value="Alpha-L RNA-binding motif"/>
    <property type="match status" value="1"/>
</dbReference>